<accession>A0A8J2LBC7</accession>
<feature type="compositionally biased region" description="Polar residues" evidence="1">
    <location>
        <begin position="178"/>
        <end position="189"/>
    </location>
</feature>
<feature type="region of interest" description="Disordered" evidence="1">
    <location>
        <begin position="61"/>
        <end position="93"/>
    </location>
</feature>
<name>A0A8J2LBC7_9HEXA</name>
<evidence type="ECO:0000313" key="4">
    <source>
        <dbReference type="Proteomes" id="UP000708208"/>
    </source>
</evidence>
<dbReference type="AlphaFoldDB" id="A0A8J2LBC7"/>
<organism evidence="3 4">
    <name type="scientific">Allacma fusca</name>
    <dbReference type="NCBI Taxonomy" id="39272"/>
    <lineage>
        <taxon>Eukaryota</taxon>
        <taxon>Metazoa</taxon>
        <taxon>Ecdysozoa</taxon>
        <taxon>Arthropoda</taxon>
        <taxon>Hexapoda</taxon>
        <taxon>Collembola</taxon>
        <taxon>Symphypleona</taxon>
        <taxon>Sminthuridae</taxon>
        <taxon>Allacma</taxon>
    </lineage>
</organism>
<evidence type="ECO:0000256" key="1">
    <source>
        <dbReference type="SAM" id="MobiDB-lite"/>
    </source>
</evidence>
<proteinExistence type="predicted"/>
<dbReference type="EMBL" id="CAJVCH010552719">
    <property type="protein sequence ID" value="CAG7829749.1"/>
    <property type="molecule type" value="Genomic_DNA"/>
</dbReference>
<comment type="caution">
    <text evidence="3">The sequence shown here is derived from an EMBL/GenBank/DDBJ whole genome shotgun (WGS) entry which is preliminary data.</text>
</comment>
<evidence type="ECO:0000256" key="2">
    <source>
        <dbReference type="SAM" id="Phobius"/>
    </source>
</evidence>
<protein>
    <submittedName>
        <fullName evidence="3">Uncharacterized protein</fullName>
    </submittedName>
</protein>
<keyword evidence="2" id="KW-0472">Membrane</keyword>
<evidence type="ECO:0000313" key="3">
    <source>
        <dbReference type="EMBL" id="CAG7829749.1"/>
    </source>
</evidence>
<dbReference type="OrthoDB" id="10671969at2759"/>
<dbReference type="Proteomes" id="UP000708208">
    <property type="component" value="Unassembled WGS sequence"/>
</dbReference>
<keyword evidence="2" id="KW-1133">Transmembrane helix</keyword>
<reference evidence="3" key="1">
    <citation type="submission" date="2021-06" db="EMBL/GenBank/DDBJ databases">
        <authorList>
            <person name="Hodson N. C."/>
            <person name="Mongue J. A."/>
            <person name="Jaron S. K."/>
        </authorList>
    </citation>
    <scope>NUCLEOTIDE SEQUENCE</scope>
</reference>
<sequence length="300" mass="33212">MPALNIIENNDRIIEINHHLVHLNTHHYNDWINPRDLLNTFLYHHGTPAGSGGYLPGSPTQAGHHTFSHINDTHLGNTTPGLPPHPGHPGTDETDDESLIVVYALFLPLLAALIFILIVALYVRRMRRSSSMQNVTLQNEAYEFSLEQIKSRSTQFSSNNNNSKMKDSSFSGGGGIPPNSNHSTGSNNKGKSHKKILTRSVSSSGISHHIEATGSQREVIPYGVTEVTGVAPDVTLTITSETGLQGRNNNNKSLKNISGRLISALNVPKRIKQNSIEKKRFNIYTIPIETREQLKQIYVY</sequence>
<keyword evidence="2" id="KW-0812">Transmembrane</keyword>
<feature type="region of interest" description="Disordered" evidence="1">
    <location>
        <begin position="153"/>
        <end position="197"/>
    </location>
</feature>
<gene>
    <name evidence="3" type="ORF">AFUS01_LOCUS39593</name>
</gene>
<keyword evidence="4" id="KW-1185">Reference proteome</keyword>
<feature type="transmembrane region" description="Helical" evidence="2">
    <location>
        <begin position="100"/>
        <end position="123"/>
    </location>
</feature>